<evidence type="ECO:0000256" key="1">
    <source>
        <dbReference type="SAM" id="Coils"/>
    </source>
</evidence>
<organism>
    <name type="scientific">Pediculus humanus subsp. corporis</name>
    <name type="common">Body louse</name>
    <dbReference type="NCBI Taxonomy" id="121224"/>
    <lineage>
        <taxon>Eukaryota</taxon>
        <taxon>Metazoa</taxon>
        <taxon>Ecdysozoa</taxon>
        <taxon>Arthropoda</taxon>
        <taxon>Hexapoda</taxon>
        <taxon>Insecta</taxon>
        <taxon>Pterygota</taxon>
        <taxon>Neoptera</taxon>
        <taxon>Paraneoptera</taxon>
        <taxon>Psocodea</taxon>
        <taxon>Troctomorpha</taxon>
        <taxon>Phthiraptera</taxon>
        <taxon>Anoplura</taxon>
        <taxon>Pediculidae</taxon>
        <taxon>Pediculus</taxon>
    </lineage>
</organism>
<dbReference type="OMA" id="RMGMSKI"/>
<evidence type="ECO:0000313" key="4">
    <source>
        <dbReference type="EnsemblMetazoa" id="PHUM479490-PA"/>
    </source>
</evidence>
<dbReference type="RefSeq" id="XP_002430446.1">
    <property type="nucleotide sequence ID" value="XM_002430401.1"/>
</dbReference>
<dbReference type="OrthoDB" id="5842926at2759"/>
<sequence>MDDDDFDFTPSSNTSSNLASLFGFIKKPLPGNSNLTYTAPKPPKKENTSSKNQQQKEENTNKSTVIFYKPVQAYKYENKVYIHQGLTGIVITRNHMSHNYDIILYKPSKETLVTIGITKFFTLTVSANNYVSFYDSNNQNWSIMFQSSNDLEEFLEKSFTNSFVDVTYSTFSLDEQSVIAIKDNIKEKIHLSDSSSLAKGLAGCSENSKRVVILPNLLCDSSFTNQNVGKHLLLKINIGKIVSELQNTLINSKSVEEEVESPNESSSEDLSNKAKAQSIREALATTKSQKANLISRMARMGQATLPLKTSTGPSDSEEEIPVTATVKSKSPRNKLSNSNVSHHHHYYQENTEGVKQLSIYQNEFPLQHSKKSSVSQQLTPVFQSPVLSPTGDPSFSVYLSESRIQATELRMGISKISEKVDQVLNKIQNLQLPNTSVQLQPSSFVDSHGLLTSIQNLVTKNESLEAKVEEQKNKLELQNDKIFHLLELNQTCLEKNSFTFEKQSETESKLRQEMESVLKKELILEEDNKKSTEKIKILERQLQNSEEIKKKLEETSAELVNQLNKLKKEVEDKKSAKLDRENYDETMAKASEIVTKLKEKLKEAVREKEELKTVIRTQSENIETFENKILDLTTNNIEYEKIVKDLNSRILADESELKEKLSSYKKSQEKLEDEKKFFITKYEKEKENLKSEWKNAISQSILKLSENFNENEKYTKKEIMFFVSKCFDNVNTNKNELEIKENKGILDDKKFEKVFESDDMHSNSKKASEPTISNTLNAEKKLNTIFGMPLYRYHPKCFGKYGRDFMAGYQYFTEIILV</sequence>
<proteinExistence type="predicted"/>
<name>E0VWF7_PEDHC</name>
<dbReference type="PANTHER" id="PTHR44927:SF1">
    <property type="entry name" value="FK506-BINDING PROTEIN 15"/>
    <property type="match status" value="1"/>
</dbReference>
<gene>
    <name evidence="4" type="primary">8231398</name>
    <name evidence="3" type="ORF">Phum_PHUM479490</name>
</gene>
<dbReference type="eggNOG" id="KOG4725">
    <property type="taxonomic scope" value="Eukaryota"/>
</dbReference>
<evidence type="ECO:0000256" key="2">
    <source>
        <dbReference type="SAM" id="MobiDB-lite"/>
    </source>
</evidence>
<reference evidence="4" key="3">
    <citation type="submission" date="2021-02" db="UniProtKB">
        <authorList>
            <consortium name="EnsemblMetazoa"/>
        </authorList>
    </citation>
    <scope>IDENTIFICATION</scope>
    <source>
        <strain evidence="4">USDA</strain>
    </source>
</reference>
<reference evidence="3" key="2">
    <citation type="submission" date="2007-04" db="EMBL/GenBank/DDBJ databases">
        <title>The genome of the human body louse.</title>
        <authorList>
            <consortium name="The Human Body Louse Genome Consortium"/>
            <person name="Kirkness E."/>
            <person name="Walenz B."/>
            <person name="Hass B."/>
            <person name="Bruggner R."/>
            <person name="Strausberg R."/>
        </authorList>
    </citation>
    <scope>NUCLEOTIDE SEQUENCE</scope>
    <source>
        <strain evidence="3">USDA</strain>
    </source>
</reference>
<dbReference type="EMBL" id="AAZO01005806">
    <property type="status" value="NOT_ANNOTATED_CDS"/>
    <property type="molecule type" value="Genomic_DNA"/>
</dbReference>
<dbReference type="EMBL" id="DS235819">
    <property type="protein sequence ID" value="EEB17708.1"/>
    <property type="molecule type" value="Genomic_DNA"/>
</dbReference>
<feature type="region of interest" description="Disordered" evidence="2">
    <location>
        <begin position="255"/>
        <end position="278"/>
    </location>
</feature>
<feature type="region of interest" description="Disordered" evidence="2">
    <location>
        <begin position="27"/>
        <end position="62"/>
    </location>
</feature>
<feature type="compositionally biased region" description="Basic and acidic residues" evidence="2">
    <location>
        <begin position="43"/>
        <end position="60"/>
    </location>
</feature>
<dbReference type="KEGG" id="phu:Phum_PHUM479490"/>
<reference evidence="3" key="1">
    <citation type="submission" date="2007-04" db="EMBL/GenBank/DDBJ databases">
        <title>Annotation of Pediculus humanus corporis strain USDA.</title>
        <authorList>
            <person name="Kirkness E."/>
            <person name="Hannick L."/>
            <person name="Hass B."/>
            <person name="Bruggner R."/>
            <person name="Lawson D."/>
            <person name="Bidwell S."/>
            <person name="Joardar V."/>
            <person name="Caler E."/>
            <person name="Walenz B."/>
            <person name="Inman J."/>
            <person name="Schobel S."/>
            <person name="Galinsky K."/>
            <person name="Amedeo P."/>
            <person name="Strausberg R."/>
        </authorList>
    </citation>
    <scope>NUCLEOTIDE SEQUENCE</scope>
    <source>
        <strain evidence="3">USDA</strain>
    </source>
</reference>
<dbReference type="InParanoid" id="E0VWF7"/>
<feature type="coiled-coil region" evidence="1">
    <location>
        <begin position="521"/>
        <end position="699"/>
    </location>
</feature>
<evidence type="ECO:0000313" key="3">
    <source>
        <dbReference type="EMBL" id="EEB17708.1"/>
    </source>
</evidence>
<dbReference type="AlphaFoldDB" id="E0VWF7"/>
<keyword evidence="5" id="KW-1185">Reference proteome</keyword>
<feature type="compositionally biased region" description="Polar residues" evidence="2">
    <location>
        <begin position="325"/>
        <end position="339"/>
    </location>
</feature>
<dbReference type="EnsemblMetazoa" id="PHUM479490-RA">
    <property type="protein sequence ID" value="PHUM479490-PA"/>
    <property type="gene ID" value="PHUM479490"/>
</dbReference>
<dbReference type="PANTHER" id="PTHR44927">
    <property type="entry name" value="FK506-BINDING PROTEIN 15"/>
    <property type="match status" value="1"/>
</dbReference>
<dbReference type="VEuPathDB" id="VectorBase:PHUM479490"/>
<dbReference type="STRING" id="121224.E0VWF7"/>
<evidence type="ECO:0000313" key="5">
    <source>
        <dbReference type="Proteomes" id="UP000009046"/>
    </source>
</evidence>
<keyword evidence="1" id="KW-0175">Coiled coil</keyword>
<dbReference type="CTD" id="8231398"/>
<dbReference type="EMBL" id="AAZO01005807">
    <property type="status" value="NOT_ANNOTATED_CDS"/>
    <property type="molecule type" value="Genomic_DNA"/>
</dbReference>
<dbReference type="GeneID" id="8231398"/>
<protein>
    <submittedName>
        <fullName evidence="3 4">Leucine-rich repeat flightless-interacting protein, putative</fullName>
    </submittedName>
</protein>
<accession>E0VWF7</accession>
<dbReference type="Proteomes" id="UP000009046">
    <property type="component" value="Unassembled WGS sequence"/>
</dbReference>
<dbReference type="HOGENOM" id="CLU_345564_0_0_1"/>
<feature type="region of interest" description="Disordered" evidence="2">
    <location>
        <begin position="306"/>
        <end position="339"/>
    </location>
</feature>
<feature type="coiled-coil region" evidence="1">
    <location>
        <begin position="454"/>
        <end position="481"/>
    </location>
</feature>